<evidence type="ECO:0000313" key="4">
    <source>
        <dbReference type="EMBL" id="CAK9092355.1"/>
    </source>
</evidence>
<dbReference type="InterPro" id="IPR032675">
    <property type="entry name" value="LRR_dom_sf"/>
</dbReference>
<dbReference type="EMBL" id="CAXAMN010025062">
    <property type="protein sequence ID" value="CAK9092355.1"/>
    <property type="molecule type" value="Genomic_DNA"/>
</dbReference>
<dbReference type="Gene3D" id="3.80.10.10">
    <property type="entry name" value="Ribonuclease Inhibitor"/>
    <property type="match status" value="1"/>
</dbReference>
<dbReference type="SUPFAM" id="SSF52058">
    <property type="entry name" value="L domain-like"/>
    <property type="match status" value="1"/>
</dbReference>
<protein>
    <submittedName>
        <fullName evidence="4">Uncharacterized protein</fullName>
    </submittedName>
</protein>
<keyword evidence="5" id="KW-1185">Reference proteome</keyword>
<dbReference type="SMART" id="SM00369">
    <property type="entry name" value="LRR_TYP"/>
    <property type="match status" value="2"/>
</dbReference>
<feature type="transmembrane region" description="Helical" evidence="3">
    <location>
        <begin position="401"/>
        <end position="425"/>
    </location>
</feature>
<evidence type="ECO:0000313" key="5">
    <source>
        <dbReference type="Proteomes" id="UP001642484"/>
    </source>
</evidence>
<dbReference type="PROSITE" id="PS51450">
    <property type="entry name" value="LRR"/>
    <property type="match status" value="2"/>
</dbReference>
<dbReference type="PANTHER" id="PTHR37563">
    <property type="entry name" value="PHYTANOYL-COA DIOXYGENASE FAMILY PROTEIN (AFU_ORTHOLOGUE AFUA_2G03330)"/>
    <property type="match status" value="1"/>
</dbReference>
<dbReference type="Gene3D" id="2.60.120.620">
    <property type="entry name" value="q2cbj1_9rhob like domain"/>
    <property type="match status" value="1"/>
</dbReference>
<organism evidence="4 5">
    <name type="scientific">Durusdinium trenchii</name>
    <dbReference type="NCBI Taxonomy" id="1381693"/>
    <lineage>
        <taxon>Eukaryota</taxon>
        <taxon>Sar</taxon>
        <taxon>Alveolata</taxon>
        <taxon>Dinophyceae</taxon>
        <taxon>Suessiales</taxon>
        <taxon>Symbiodiniaceae</taxon>
        <taxon>Durusdinium</taxon>
    </lineage>
</organism>
<keyword evidence="3" id="KW-0472">Membrane</keyword>
<evidence type="ECO:0000256" key="1">
    <source>
        <dbReference type="ARBA" id="ARBA00022614"/>
    </source>
</evidence>
<proteinExistence type="predicted"/>
<sequence>MVPGNESSTSTARSRRAAFVLPGESQAERVWTWQRDWFSRVCAEGPDSMWAAIELRHSYIPMLLMLSKNIGWVMEELRNRYDVNLDHAPPAGPGREFALALRRDVEAALGVEFFEAVLGKGYRANAQGLVISKCGAPAQAWHVDSSHLFVGIKDLPCHFVTVFCPLYGMEEAIGPTEFILGSQHFTHWLPTLEVSDQYPPEETVELIRSEAKTWASDLGEGEIQMDCEAGDIVVMDGRLLHRAQEKVQAGKITQAIDFRSLKHSASLQLEDIFAALGEELEHEDCSLSGGRDCKGGIAFLQTKSAYTWTSLEAETATAAVPSFFQMEEVTSQVGVVHGASSATTAMVGEVHMDRSRQMRQWQEDAIEIYAETHAQSANSAAAAVTVATISESRGALAKMQFFLTASGLWLAVVLILLVFLAAAWFGRWWAAPAKAETAEATDAADVADDAEKVEDSYNFDPKQSGREACGVCKEEELSWLLPEASGYDCALSRPSSSGRAVRLLVRIEGPLPGGPPPLGLLRAPLSQRSCVFVSAAAEEVGNVDGLPLQKKAIDSVDFQVSLVGAPSIRIDVTGSDLTMLDALEDNWTPPQPLNSLPRPWREFLEVSHLATGSFRFREDVLLVGSQVLLCGELLRDSRGRIFLQPWEAPAVGCESWRTSWECASSKLQPTVLASNDMTLAEGPKIDCSETCFLSGFETDLQRLQKEVLEGLEPPDEDDEKEDVRDELQEGLAAIEELVASSWQSSEDFRASRPATGGPAVLSENTVLVVSGEDCVEDVRHLVFRFQRLQSLTAQGSVDLNRLQGLEVLSLSHNQLRDLQPLSALVSLSEVNLNFNQIEDLSPLFDCLQLTKVFAAHNRVSSIAGTGAAGALPPTVVPLKDNDPSPSRY</sequence>
<keyword evidence="1" id="KW-0433">Leucine-rich repeat</keyword>
<keyword evidence="3" id="KW-1133">Transmembrane helix</keyword>
<comment type="caution">
    <text evidence="4">The sequence shown here is derived from an EMBL/GenBank/DDBJ whole genome shotgun (WGS) entry which is preliminary data.</text>
</comment>
<dbReference type="SUPFAM" id="SSF51197">
    <property type="entry name" value="Clavaminate synthase-like"/>
    <property type="match status" value="1"/>
</dbReference>
<dbReference type="InterPro" id="IPR025875">
    <property type="entry name" value="Leu-rich_rpt_4"/>
</dbReference>
<evidence type="ECO:0000256" key="2">
    <source>
        <dbReference type="ARBA" id="ARBA00022737"/>
    </source>
</evidence>
<reference evidence="4 5" key="1">
    <citation type="submission" date="2024-02" db="EMBL/GenBank/DDBJ databases">
        <authorList>
            <person name="Chen Y."/>
            <person name="Shah S."/>
            <person name="Dougan E. K."/>
            <person name="Thang M."/>
            <person name="Chan C."/>
        </authorList>
    </citation>
    <scope>NUCLEOTIDE SEQUENCE [LARGE SCALE GENOMIC DNA]</scope>
</reference>
<evidence type="ECO:0000256" key="3">
    <source>
        <dbReference type="SAM" id="Phobius"/>
    </source>
</evidence>
<dbReference type="PANTHER" id="PTHR37563:SF2">
    <property type="entry name" value="PHYTANOYL-COA DIOXYGENASE FAMILY PROTEIN (AFU_ORTHOLOGUE AFUA_2G03330)"/>
    <property type="match status" value="1"/>
</dbReference>
<dbReference type="InterPro" id="IPR051961">
    <property type="entry name" value="Fungal_Metabolite_Diox"/>
</dbReference>
<dbReference type="InterPro" id="IPR001611">
    <property type="entry name" value="Leu-rich_rpt"/>
</dbReference>
<name>A0ABP0QVN0_9DINO</name>
<dbReference type="Pfam" id="PF05721">
    <property type="entry name" value="PhyH"/>
    <property type="match status" value="1"/>
</dbReference>
<dbReference type="InterPro" id="IPR003591">
    <property type="entry name" value="Leu-rich_rpt_typical-subtyp"/>
</dbReference>
<accession>A0ABP0QVN0</accession>
<dbReference type="Proteomes" id="UP001642484">
    <property type="component" value="Unassembled WGS sequence"/>
</dbReference>
<dbReference type="InterPro" id="IPR008775">
    <property type="entry name" value="Phytyl_CoA_dOase-like"/>
</dbReference>
<keyword evidence="2" id="KW-0677">Repeat</keyword>
<keyword evidence="3" id="KW-0812">Transmembrane</keyword>
<dbReference type="Pfam" id="PF12799">
    <property type="entry name" value="LRR_4"/>
    <property type="match status" value="1"/>
</dbReference>
<gene>
    <name evidence="4" type="ORF">CCMP2556_LOCUS44216</name>
</gene>